<evidence type="ECO:0000313" key="4">
    <source>
        <dbReference type="Proteomes" id="UP000183413"/>
    </source>
</evidence>
<evidence type="ECO:0000256" key="2">
    <source>
        <dbReference type="ARBA" id="ARBA00023002"/>
    </source>
</evidence>
<dbReference type="InParanoid" id="A0A1I5I519"/>
<dbReference type="EMBL" id="FOVH01000007">
    <property type="protein sequence ID" value="SFO55653.1"/>
    <property type="molecule type" value="Genomic_DNA"/>
</dbReference>
<keyword evidence="2" id="KW-0560">Oxidoreductase</keyword>
<dbReference type="InterPro" id="IPR020904">
    <property type="entry name" value="Sc_DH/Rdtase_CS"/>
</dbReference>
<dbReference type="STRING" id="1993.SAMN04489713_107132"/>
<dbReference type="PANTHER" id="PTHR43669:SF3">
    <property type="entry name" value="ALCOHOL DEHYDROGENASE, PUTATIVE (AFU_ORTHOLOGUE AFUA_3G03445)-RELATED"/>
    <property type="match status" value="1"/>
</dbReference>
<name>A0A1I5I519_9ACTN</name>
<dbReference type="AlphaFoldDB" id="A0A1I5I519"/>
<dbReference type="InterPro" id="IPR036291">
    <property type="entry name" value="NAD(P)-bd_dom_sf"/>
</dbReference>
<dbReference type="SUPFAM" id="SSF51735">
    <property type="entry name" value="NAD(P)-binding Rossmann-fold domains"/>
    <property type="match status" value="1"/>
</dbReference>
<accession>A0A1I5I519</accession>
<dbReference type="PANTHER" id="PTHR43669">
    <property type="entry name" value="5-KETO-D-GLUCONATE 5-REDUCTASE"/>
    <property type="match status" value="1"/>
</dbReference>
<dbReference type="Gene3D" id="3.40.50.720">
    <property type="entry name" value="NAD(P)-binding Rossmann-like Domain"/>
    <property type="match status" value="1"/>
</dbReference>
<protein>
    <submittedName>
        <fullName evidence="3">Short-chain dehydrogenase</fullName>
    </submittedName>
</protein>
<gene>
    <name evidence="3" type="ORF">SAMN04489713_107132</name>
</gene>
<dbReference type="CDD" id="cd05233">
    <property type="entry name" value="SDR_c"/>
    <property type="match status" value="1"/>
</dbReference>
<dbReference type="Proteomes" id="UP000183413">
    <property type="component" value="Unassembled WGS sequence"/>
</dbReference>
<dbReference type="PROSITE" id="PS00061">
    <property type="entry name" value="ADH_SHORT"/>
    <property type="match status" value="1"/>
</dbReference>
<dbReference type="InterPro" id="IPR002347">
    <property type="entry name" value="SDR_fam"/>
</dbReference>
<dbReference type="GO" id="GO:0016491">
    <property type="term" value="F:oxidoreductase activity"/>
    <property type="evidence" value="ECO:0007669"/>
    <property type="project" value="UniProtKB-KW"/>
</dbReference>
<dbReference type="Pfam" id="PF00106">
    <property type="entry name" value="adh_short"/>
    <property type="match status" value="1"/>
</dbReference>
<dbReference type="RefSeq" id="WP_075021935.1">
    <property type="nucleotide sequence ID" value="NZ_FOVH01000007.1"/>
</dbReference>
<dbReference type="PRINTS" id="PR00081">
    <property type="entry name" value="GDHRDH"/>
</dbReference>
<organism evidence="3 4">
    <name type="scientific">Actinomadura madurae</name>
    <dbReference type="NCBI Taxonomy" id="1993"/>
    <lineage>
        <taxon>Bacteria</taxon>
        <taxon>Bacillati</taxon>
        <taxon>Actinomycetota</taxon>
        <taxon>Actinomycetes</taxon>
        <taxon>Streptosporangiales</taxon>
        <taxon>Thermomonosporaceae</taxon>
        <taxon>Actinomadura</taxon>
    </lineage>
</organism>
<evidence type="ECO:0000313" key="3">
    <source>
        <dbReference type="EMBL" id="SFO55653.1"/>
    </source>
</evidence>
<proteinExistence type="inferred from homology"/>
<comment type="similarity">
    <text evidence="1">Belongs to the short-chain dehydrogenases/reductases (SDR) family.</text>
</comment>
<evidence type="ECO:0000256" key="1">
    <source>
        <dbReference type="ARBA" id="ARBA00006484"/>
    </source>
</evidence>
<reference evidence="3 4" key="1">
    <citation type="submission" date="2016-10" db="EMBL/GenBank/DDBJ databases">
        <authorList>
            <person name="de Groot N.N."/>
        </authorList>
    </citation>
    <scope>NUCLEOTIDE SEQUENCE [LARGE SCALE GENOMIC DNA]</scope>
    <source>
        <strain evidence="3 4">DSM 43067</strain>
    </source>
</reference>
<sequence>MPERFPQTGPRRAALLTGAAGGIGTELARRLSAQGYRIIGVDRRVEAVKALAGLPAVEAVGCDLGDAAAVAALTCRIEDEWADDLELLVCNAGINLPGAAIDVPLNLVDQQLMVMLTGPIHLLATAARIFAERGRGHLLATVSLGGIAALPGSAAYSAAKAGLRAYLCALSNELRGSGVAVSGVYPGSTDTPMLMYEALHGAGPLNFVGKFATAGQVADGFERALRTRRLEIYVPYQDSILSRTVEAFPWLIPPLLPVLNHLGRKGRDRYLRQRGVTTPGAVDHEPRSNDF</sequence>
<keyword evidence="4" id="KW-1185">Reference proteome</keyword>